<proteinExistence type="predicted"/>
<evidence type="ECO:0000313" key="1">
    <source>
        <dbReference type="EMBL" id="GIL64711.1"/>
    </source>
</evidence>
<keyword evidence="2" id="KW-1185">Reference proteome</keyword>
<sequence length="185" mass="19910">VSAAAAATSPVLAFAGRADPPVYLVTRGLTALNLLIFHCSSSFCGCRYRDAPIECPSAAFVGCGGMYCFNRLLPVASASRFFRTQSSWYAPCTRYLTGGSSGPWVRITSALRCELGIPKTVLTLEVGIVGSAERREADSERSVPVFTVTSECIFRKNGRSFASERPLETDILFKVLKSGEGFVTS</sequence>
<evidence type="ECO:0000313" key="2">
    <source>
        <dbReference type="Proteomes" id="UP000747399"/>
    </source>
</evidence>
<dbReference type="EMBL" id="BNCO01000069">
    <property type="protein sequence ID" value="GIL64711.1"/>
    <property type="molecule type" value="Genomic_DNA"/>
</dbReference>
<gene>
    <name evidence="1" type="ORF">Vafri_18596</name>
</gene>
<protein>
    <submittedName>
        <fullName evidence="1">Uncharacterized protein</fullName>
    </submittedName>
</protein>
<comment type="caution">
    <text evidence="1">The sequence shown here is derived from an EMBL/GenBank/DDBJ whole genome shotgun (WGS) entry which is preliminary data.</text>
</comment>
<reference evidence="1" key="1">
    <citation type="journal article" date="2021" name="Proc. Natl. Acad. Sci. U.S.A.">
        <title>Three genomes in the algal genus Volvox reveal the fate of a haploid sex-determining region after a transition to homothallism.</title>
        <authorList>
            <person name="Yamamoto K."/>
            <person name="Hamaji T."/>
            <person name="Kawai-Toyooka H."/>
            <person name="Matsuzaki R."/>
            <person name="Takahashi F."/>
            <person name="Nishimura Y."/>
            <person name="Kawachi M."/>
            <person name="Noguchi H."/>
            <person name="Minakuchi Y."/>
            <person name="Umen J.G."/>
            <person name="Toyoda A."/>
            <person name="Nozaki H."/>
        </authorList>
    </citation>
    <scope>NUCLEOTIDE SEQUENCE</scope>
    <source>
        <strain evidence="1">NIES-3780</strain>
    </source>
</reference>
<feature type="non-terminal residue" evidence="1">
    <location>
        <position position="185"/>
    </location>
</feature>
<organism evidence="1 2">
    <name type="scientific">Volvox africanus</name>
    <dbReference type="NCBI Taxonomy" id="51714"/>
    <lineage>
        <taxon>Eukaryota</taxon>
        <taxon>Viridiplantae</taxon>
        <taxon>Chlorophyta</taxon>
        <taxon>core chlorophytes</taxon>
        <taxon>Chlorophyceae</taxon>
        <taxon>CS clade</taxon>
        <taxon>Chlamydomonadales</taxon>
        <taxon>Volvocaceae</taxon>
        <taxon>Volvox</taxon>
    </lineage>
</organism>
<name>A0A8J4F8T1_9CHLO</name>
<accession>A0A8J4F8T1</accession>
<dbReference type="Proteomes" id="UP000747399">
    <property type="component" value="Unassembled WGS sequence"/>
</dbReference>
<dbReference type="AlphaFoldDB" id="A0A8J4F8T1"/>